<organism evidence="6 7">
    <name type="scientific">Hydrogenophaga electricum</name>
    <dbReference type="NCBI Taxonomy" id="1230953"/>
    <lineage>
        <taxon>Bacteria</taxon>
        <taxon>Pseudomonadati</taxon>
        <taxon>Pseudomonadota</taxon>
        <taxon>Betaproteobacteria</taxon>
        <taxon>Burkholderiales</taxon>
        <taxon>Comamonadaceae</taxon>
        <taxon>Hydrogenophaga</taxon>
    </lineage>
</organism>
<evidence type="ECO:0000313" key="6">
    <source>
        <dbReference type="EMBL" id="GLS16080.1"/>
    </source>
</evidence>
<accession>A0ABQ6C7Z3</accession>
<dbReference type="Gene3D" id="1.10.357.10">
    <property type="entry name" value="Tetracycline Repressor, domain 2"/>
    <property type="match status" value="1"/>
</dbReference>
<sequence length="194" mass="21603">MPPISTRDRIVETADRLFYEAGYEHTSFGSIAEAVGLSRGNFYHHFKAKDDILTAVVERRTEQTRAMLAAWAAATPAPRARLAQFAQMMQRNSAAIRQHGCPVGTLCTELAKLEHPAQAHANGLFRLFRDWLAEQFAALGFAPPDAERHAMHLLARSQGIATLAQAFDDHTFIDTEVAALQQWLRGLRPPRTTP</sequence>
<keyword evidence="3" id="KW-0804">Transcription</keyword>
<comment type="caution">
    <text evidence="6">The sequence shown here is derived from an EMBL/GenBank/DDBJ whole genome shotgun (WGS) entry which is preliminary data.</text>
</comment>
<dbReference type="PROSITE" id="PS50977">
    <property type="entry name" value="HTH_TETR_2"/>
    <property type="match status" value="1"/>
</dbReference>
<evidence type="ECO:0000256" key="2">
    <source>
        <dbReference type="ARBA" id="ARBA00023125"/>
    </source>
</evidence>
<dbReference type="PRINTS" id="PR00455">
    <property type="entry name" value="HTHTETR"/>
</dbReference>
<dbReference type="Pfam" id="PF00440">
    <property type="entry name" value="TetR_N"/>
    <property type="match status" value="1"/>
</dbReference>
<dbReference type="PANTHER" id="PTHR47506">
    <property type="entry name" value="TRANSCRIPTIONAL REGULATORY PROTEIN"/>
    <property type="match status" value="1"/>
</dbReference>
<feature type="domain" description="HTH tetR-type" evidence="5">
    <location>
        <begin position="4"/>
        <end position="64"/>
    </location>
</feature>
<evidence type="ECO:0000256" key="3">
    <source>
        <dbReference type="ARBA" id="ARBA00023163"/>
    </source>
</evidence>
<keyword evidence="2 4" id="KW-0238">DNA-binding</keyword>
<dbReference type="InterPro" id="IPR036271">
    <property type="entry name" value="Tet_transcr_reg_TetR-rel_C_sf"/>
</dbReference>
<gene>
    <name evidence="6" type="ORF">GCM10007935_35200</name>
</gene>
<dbReference type="EMBL" id="BSPB01000043">
    <property type="protein sequence ID" value="GLS16080.1"/>
    <property type="molecule type" value="Genomic_DNA"/>
</dbReference>
<proteinExistence type="predicted"/>
<evidence type="ECO:0000256" key="1">
    <source>
        <dbReference type="ARBA" id="ARBA00023015"/>
    </source>
</evidence>
<keyword evidence="7" id="KW-1185">Reference proteome</keyword>
<dbReference type="InterPro" id="IPR009057">
    <property type="entry name" value="Homeodomain-like_sf"/>
</dbReference>
<keyword evidence="1" id="KW-0805">Transcription regulation</keyword>
<evidence type="ECO:0000259" key="5">
    <source>
        <dbReference type="PROSITE" id="PS50977"/>
    </source>
</evidence>
<dbReference type="RefSeq" id="WP_234263816.1">
    <property type="nucleotide sequence ID" value="NZ_BSPB01000043.1"/>
</dbReference>
<evidence type="ECO:0000313" key="7">
    <source>
        <dbReference type="Proteomes" id="UP001156903"/>
    </source>
</evidence>
<dbReference type="InterPro" id="IPR001647">
    <property type="entry name" value="HTH_TetR"/>
</dbReference>
<feature type="DNA-binding region" description="H-T-H motif" evidence="4">
    <location>
        <begin position="27"/>
        <end position="46"/>
    </location>
</feature>
<dbReference type="Proteomes" id="UP001156903">
    <property type="component" value="Unassembled WGS sequence"/>
</dbReference>
<dbReference type="PANTHER" id="PTHR47506:SF1">
    <property type="entry name" value="HTH-TYPE TRANSCRIPTIONAL REGULATOR YJDC"/>
    <property type="match status" value="1"/>
</dbReference>
<reference evidence="7" key="1">
    <citation type="journal article" date="2019" name="Int. J. Syst. Evol. Microbiol.">
        <title>The Global Catalogue of Microorganisms (GCM) 10K type strain sequencing project: providing services to taxonomists for standard genome sequencing and annotation.</title>
        <authorList>
            <consortium name="The Broad Institute Genomics Platform"/>
            <consortium name="The Broad Institute Genome Sequencing Center for Infectious Disease"/>
            <person name="Wu L."/>
            <person name="Ma J."/>
        </authorList>
    </citation>
    <scope>NUCLEOTIDE SEQUENCE [LARGE SCALE GENOMIC DNA]</scope>
    <source>
        <strain evidence="7">NBRC 109341</strain>
    </source>
</reference>
<dbReference type="Pfam" id="PF21993">
    <property type="entry name" value="TetR_C_13_2"/>
    <property type="match status" value="1"/>
</dbReference>
<protein>
    <submittedName>
        <fullName evidence="6">TetR family transcriptional regulator</fullName>
    </submittedName>
</protein>
<dbReference type="InterPro" id="IPR054156">
    <property type="entry name" value="YxaF_TetR_C"/>
</dbReference>
<evidence type="ECO:0000256" key="4">
    <source>
        <dbReference type="PROSITE-ProRule" id="PRU00335"/>
    </source>
</evidence>
<name>A0ABQ6C7Z3_9BURK</name>
<dbReference type="SUPFAM" id="SSF46689">
    <property type="entry name" value="Homeodomain-like"/>
    <property type="match status" value="1"/>
</dbReference>
<dbReference type="SUPFAM" id="SSF48498">
    <property type="entry name" value="Tetracyclin repressor-like, C-terminal domain"/>
    <property type="match status" value="1"/>
</dbReference>